<protein>
    <recommendedName>
        <fullName evidence="2">peptidylprolyl isomerase</fullName>
        <ecNumber evidence="2">5.2.1.8</ecNumber>
    </recommendedName>
</protein>
<evidence type="ECO:0000256" key="5">
    <source>
        <dbReference type="ARBA" id="ARBA00023110"/>
    </source>
</evidence>
<sequence>MKKVKLTKLIASLIVIGSVFTINPITASAEWKQYNSGWWYVDGDSWVTGWKLIDGKWYYFNSNGYMANNTIIDGYKLGSDGAWIQNVILATVGNENIMEDDLNKVMNSYDAQLKEKYGADYASNSNLKTTIKDIKKQQLNKLVAEKILLKKAAELNLKPTDNDINKLIDSEISKLKAQYSGQGQYENLLKQNGISESQYREFLNSSIIAKTVQDEIVKNVTVTDDEVKASYDKNKDTVFKKGAGATVAHILVADEQTAKNLKAKLDAGADFATLAKANSIDPGSKNNGGSLGFVEYNTTQLVQEFVEGFKNLKEGQVSNPVKSQFGYHLIKATGLKSGEVIPFNDVKDKLKEALIEEKKEIAYNSKMQEWETALNVKIYQDNL</sequence>
<dbReference type="AlphaFoldDB" id="A0A1S8TWP1"/>
<dbReference type="PANTHER" id="PTHR47245:SF1">
    <property type="entry name" value="FOLDASE PROTEIN PRSA"/>
    <property type="match status" value="1"/>
</dbReference>
<feature type="domain" description="PpiC" evidence="10">
    <location>
        <begin position="242"/>
        <end position="334"/>
    </location>
</feature>
<proteinExistence type="predicted"/>
<evidence type="ECO:0000256" key="6">
    <source>
        <dbReference type="ARBA" id="ARBA00023235"/>
    </source>
</evidence>
<dbReference type="InterPro" id="IPR018337">
    <property type="entry name" value="Cell_wall/Cho-bd_repeat"/>
</dbReference>
<dbReference type="SUPFAM" id="SSF109998">
    <property type="entry name" value="Triger factor/SurA peptide-binding domain-like"/>
    <property type="match status" value="1"/>
</dbReference>
<dbReference type="Gene3D" id="1.10.4030.10">
    <property type="entry name" value="Porin chaperone SurA, peptide-binding domain"/>
    <property type="match status" value="1"/>
</dbReference>
<keyword evidence="6 7" id="KW-0413">Isomerase</keyword>
<accession>A0A1S8TWP1</accession>
<dbReference type="NCBIfam" id="NF000809">
    <property type="entry name" value="PRK00059.1"/>
    <property type="match status" value="1"/>
</dbReference>
<dbReference type="Gene3D" id="3.10.50.40">
    <property type="match status" value="1"/>
</dbReference>
<keyword evidence="12" id="KW-1185">Reference proteome</keyword>
<evidence type="ECO:0000256" key="1">
    <source>
        <dbReference type="ARBA" id="ARBA00000971"/>
    </source>
</evidence>
<keyword evidence="4" id="KW-0677">Repeat</keyword>
<comment type="catalytic activity">
    <reaction evidence="1">
        <text>[protein]-peptidylproline (omega=180) = [protein]-peptidylproline (omega=0)</text>
        <dbReference type="Rhea" id="RHEA:16237"/>
        <dbReference type="Rhea" id="RHEA-COMP:10747"/>
        <dbReference type="Rhea" id="RHEA-COMP:10748"/>
        <dbReference type="ChEBI" id="CHEBI:83833"/>
        <dbReference type="ChEBI" id="CHEBI:83834"/>
        <dbReference type="EC" id="5.2.1.8"/>
    </reaction>
</comment>
<evidence type="ECO:0000313" key="12">
    <source>
        <dbReference type="Proteomes" id="UP000190890"/>
    </source>
</evidence>
<evidence type="ECO:0000256" key="3">
    <source>
        <dbReference type="ARBA" id="ARBA00022729"/>
    </source>
</evidence>
<dbReference type="InterPro" id="IPR050245">
    <property type="entry name" value="PrsA_foldase"/>
</dbReference>
<dbReference type="EMBL" id="LZZM01000027">
    <property type="protein sequence ID" value="OOM82144.1"/>
    <property type="molecule type" value="Genomic_DNA"/>
</dbReference>
<dbReference type="Proteomes" id="UP000190890">
    <property type="component" value="Unassembled WGS sequence"/>
</dbReference>
<dbReference type="InterPro" id="IPR000297">
    <property type="entry name" value="PPIase_PpiC"/>
</dbReference>
<name>A0A1S8TWP1_9CLOT</name>
<keyword evidence="3 9" id="KW-0732">Signal</keyword>
<dbReference type="STRING" id="29367.CLPUN_04830"/>
<dbReference type="Pfam" id="PF13145">
    <property type="entry name" value="Rotamase_2"/>
    <property type="match status" value="1"/>
</dbReference>
<dbReference type="InterPro" id="IPR027304">
    <property type="entry name" value="Trigger_fact/SurA_dom_sf"/>
</dbReference>
<dbReference type="SUPFAM" id="SSF54534">
    <property type="entry name" value="FKBP-like"/>
    <property type="match status" value="1"/>
</dbReference>
<dbReference type="RefSeq" id="WP_077845782.1">
    <property type="nucleotide sequence ID" value="NZ_LZZM01000027.1"/>
</dbReference>
<organism evidence="11 12">
    <name type="scientific">Clostridium puniceum</name>
    <dbReference type="NCBI Taxonomy" id="29367"/>
    <lineage>
        <taxon>Bacteria</taxon>
        <taxon>Bacillati</taxon>
        <taxon>Bacillota</taxon>
        <taxon>Clostridia</taxon>
        <taxon>Eubacteriales</taxon>
        <taxon>Clostridiaceae</taxon>
        <taxon>Clostridium</taxon>
    </lineage>
</organism>
<evidence type="ECO:0000259" key="10">
    <source>
        <dbReference type="PROSITE" id="PS50198"/>
    </source>
</evidence>
<evidence type="ECO:0000256" key="9">
    <source>
        <dbReference type="SAM" id="SignalP"/>
    </source>
</evidence>
<evidence type="ECO:0000256" key="4">
    <source>
        <dbReference type="ARBA" id="ARBA00022737"/>
    </source>
</evidence>
<comment type="caution">
    <text evidence="11">The sequence shown here is derived from an EMBL/GenBank/DDBJ whole genome shotgun (WGS) entry which is preliminary data.</text>
</comment>
<dbReference type="SUPFAM" id="SSF69360">
    <property type="entry name" value="Cell wall binding repeat"/>
    <property type="match status" value="1"/>
</dbReference>
<gene>
    <name evidence="11" type="primary">prsA1_1</name>
    <name evidence="11" type="ORF">CLPUN_04830</name>
</gene>
<dbReference type="PROSITE" id="PS51170">
    <property type="entry name" value="CW"/>
    <property type="match status" value="1"/>
</dbReference>
<dbReference type="InterPro" id="IPR023058">
    <property type="entry name" value="PPIase_PpiC_CS"/>
</dbReference>
<dbReference type="OrthoDB" id="14196at2"/>
<dbReference type="GO" id="GO:0003755">
    <property type="term" value="F:peptidyl-prolyl cis-trans isomerase activity"/>
    <property type="evidence" value="ECO:0007669"/>
    <property type="project" value="UniProtKB-KW"/>
</dbReference>
<dbReference type="PROSITE" id="PS50198">
    <property type="entry name" value="PPIC_PPIASE_2"/>
    <property type="match status" value="1"/>
</dbReference>
<dbReference type="InterPro" id="IPR046357">
    <property type="entry name" value="PPIase_dom_sf"/>
</dbReference>
<reference evidence="11 12" key="1">
    <citation type="submission" date="2016-05" db="EMBL/GenBank/DDBJ databases">
        <title>Microbial solvent formation.</title>
        <authorList>
            <person name="Poehlein A."/>
            <person name="Montoya Solano J.D."/>
            <person name="Flitsch S."/>
            <person name="Krabben P."/>
            <person name="Duerre P."/>
            <person name="Daniel R."/>
        </authorList>
    </citation>
    <scope>NUCLEOTIDE SEQUENCE [LARGE SCALE GENOMIC DNA]</scope>
    <source>
        <strain evidence="11 12">DSM 2619</strain>
    </source>
</reference>
<dbReference type="Pfam" id="PF13624">
    <property type="entry name" value="SurA_N_3"/>
    <property type="match status" value="1"/>
</dbReference>
<evidence type="ECO:0000313" key="11">
    <source>
        <dbReference type="EMBL" id="OOM82144.1"/>
    </source>
</evidence>
<dbReference type="Gene3D" id="2.10.270.10">
    <property type="entry name" value="Cholin Binding"/>
    <property type="match status" value="1"/>
</dbReference>
<dbReference type="Pfam" id="PF19127">
    <property type="entry name" value="Choline_bind_3"/>
    <property type="match status" value="1"/>
</dbReference>
<feature type="repeat" description="Cell wall-binding" evidence="8">
    <location>
        <begin position="47"/>
        <end position="66"/>
    </location>
</feature>
<evidence type="ECO:0000256" key="7">
    <source>
        <dbReference type="PROSITE-ProRule" id="PRU00278"/>
    </source>
</evidence>
<evidence type="ECO:0000256" key="8">
    <source>
        <dbReference type="PROSITE-ProRule" id="PRU00591"/>
    </source>
</evidence>
<dbReference type="PANTHER" id="PTHR47245">
    <property type="entry name" value="PEPTIDYLPROLYL ISOMERASE"/>
    <property type="match status" value="1"/>
</dbReference>
<feature type="signal peptide" evidence="9">
    <location>
        <begin position="1"/>
        <end position="21"/>
    </location>
</feature>
<dbReference type="PROSITE" id="PS01096">
    <property type="entry name" value="PPIC_PPIASE_1"/>
    <property type="match status" value="1"/>
</dbReference>
<keyword evidence="5 7" id="KW-0697">Rotamase</keyword>
<evidence type="ECO:0000256" key="2">
    <source>
        <dbReference type="ARBA" id="ARBA00013194"/>
    </source>
</evidence>
<feature type="chain" id="PRO_5039551285" description="peptidylprolyl isomerase" evidence="9">
    <location>
        <begin position="22"/>
        <end position="383"/>
    </location>
</feature>
<dbReference type="EC" id="5.2.1.8" evidence="2"/>